<evidence type="ECO:0000256" key="1">
    <source>
        <dbReference type="ARBA" id="ARBA00022679"/>
    </source>
</evidence>
<dbReference type="GO" id="GO:0008654">
    <property type="term" value="P:phospholipid biosynthetic process"/>
    <property type="evidence" value="ECO:0007669"/>
    <property type="project" value="InterPro"/>
</dbReference>
<evidence type="ECO:0000256" key="3">
    <source>
        <dbReference type="ARBA" id="ARBA00022777"/>
    </source>
</evidence>
<dbReference type="InterPro" id="IPR016064">
    <property type="entry name" value="NAD/diacylglycerol_kinase_sf"/>
</dbReference>
<dbReference type="PANTHER" id="PTHR12358">
    <property type="entry name" value="SPHINGOSINE KINASE"/>
    <property type="match status" value="1"/>
</dbReference>
<accession>A0A7G8PVW2</accession>
<dbReference type="InterPro" id="IPR001206">
    <property type="entry name" value="Diacylglycerol_kinase_cat_dom"/>
</dbReference>
<dbReference type="NCBIfam" id="TIGR00147">
    <property type="entry name" value="YegS/Rv2252/BmrU family lipid kinase"/>
    <property type="match status" value="1"/>
</dbReference>
<dbReference type="Proteomes" id="UP000515514">
    <property type="component" value="Chromosome"/>
</dbReference>
<keyword evidence="4" id="KW-0067">ATP-binding</keyword>
<dbReference type="GO" id="GO:0005524">
    <property type="term" value="F:ATP binding"/>
    <property type="evidence" value="ECO:0007669"/>
    <property type="project" value="UniProtKB-KW"/>
</dbReference>
<dbReference type="GO" id="GO:0016301">
    <property type="term" value="F:kinase activity"/>
    <property type="evidence" value="ECO:0007669"/>
    <property type="project" value="UniProtKB-KW"/>
</dbReference>
<keyword evidence="3 6" id="KW-0418">Kinase</keyword>
<dbReference type="InterPro" id="IPR045540">
    <property type="entry name" value="YegS/DAGK_C"/>
</dbReference>
<sequence length="296" mass="32707">MTSTLKVLLVINPISGGINKDQKISALKNKFKEFQISFTEYLTSGNDDTENIRALINEQTPNRILVLGGDGTIKMVAEAVHSEEIAVGIIPAGSSNGLAHSLGIPDDLETQLEVALGDHIIAVDKIKINDEICLHIADLGINAELIRNYENSNVRGKLGYLMQSIPTIFSCDYPFEFTIELNNQTIKKTGILLVIANARKYGTGATVNPSGKINDRTFELLIYKKLDLVEIIKTLREKVEMNPEFVECYPANSACIRCAEKVPFQIDGEFIAEVSELKVELSSEQLKLACPFQFKS</sequence>
<dbReference type="InterPro" id="IPR005218">
    <property type="entry name" value="Diacylglycerol/lipid_kinase"/>
</dbReference>
<keyword evidence="1" id="KW-0808">Transferase</keyword>
<feature type="domain" description="DAGKc" evidence="5">
    <location>
        <begin position="2"/>
        <end position="132"/>
    </location>
</feature>
<dbReference type="Gene3D" id="3.40.50.10330">
    <property type="entry name" value="Probable inorganic polyphosphate/atp-NAD kinase, domain 1"/>
    <property type="match status" value="1"/>
</dbReference>
<evidence type="ECO:0000313" key="6">
    <source>
        <dbReference type="EMBL" id="QNJ98478.1"/>
    </source>
</evidence>
<dbReference type="EMBL" id="CP052909">
    <property type="protein sequence ID" value="QNJ98478.1"/>
    <property type="molecule type" value="Genomic_DNA"/>
</dbReference>
<reference evidence="6 7" key="1">
    <citation type="submission" date="2020-04" db="EMBL/GenBank/DDBJ databases">
        <title>Genome sequence of Altibacter aquimarinus strain ALE3EI.</title>
        <authorList>
            <person name="Oh H.-M."/>
            <person name="Jang D."/>
        </authorList>
    </citation>
    <scope>NUCLEOTIDE SEQUENCE [LARGE SCALE GENOMIC DNA]</scope>
    <source>
        <strain evidence="6 7">ALE3EI</strain>
    </source>
</reference>
<dbReference type="InterPro" id="IPR017438">
    <property type="entry name" value="ATP-NAD_kinase_N"/>
</dbReference>
<proteinExistence type="predicted"/>
<dbReference type="AlphaFoldDB" id="A0A7G8PVW2"/>
<dbReference type="PANTHER" id="PTHR12358:SF54">
    <property type="entry name" value="SPHINGOSINE KINASE RELATED PROTEIN"/>
    <property type="match status" value="1"/>
</dbReference>
<keyword evidence="2" id="KW-0547">Nucleotide-binding</keyword>
<dbReference type="PROSITE" id="PS50146">
    <property type="entry name" value="DAGK"/>
    <property type="match status" value="1"/>
</dbReference>
<dbReference type="Gene3D" id="2.60.200.40">
    <property type="match status" value="1"/>
</dbReference>
<dbReference type="Pfam" id="PF19279">
    <property type="entry name" value="YegS_C"/>
    <property type="match status" value="1"/>
</dbReference>
<dbReference type="KEGG" id="alti:ALE3EI_1931"/>
<name>A0A7G8PVW2_9FLAO</name>
<evidence type="ECO:0000313" key="7">
    <source>
        <dbReference type="Proteomes" id="UP000515514"/>
    </source>
</evidence>
<evidence type="ECO:0000256" key="2">
    <source>
        <dbReference type="ARBA" id="ARBA00022741"/>
    </source>
</evidence>
<dbReference type="InterPro" id="IPR050187">
    <property type="entry name" value="Lipid_Phosphate_FormReg"/>
</dbReference>
<evidence type="ECO:0000259" key="5">
    <source>
        <dbReference type="PROSITE" id="PS50146"/>
    </source>
</evidence>
<protein>
    <submittedName>
        <fullName evidence="6">Diacylglycerol kinase</fullName>
    </submittedName>
</protein>
<dbReference type="RefSeq" id="WP_186988160.1">
    <property type="nucleotide sequence ID" value="NZ_CP052909.1"/>
</dbReference>
<dbReference type="SUPFAM" id="SSF111331">
    <property type="entry name" value="NAD kinase/diacylglycerol kinase-like"/>
    <property type="match status" value="1"/>
</dbReference>
<dbReference type="SMART" id="SM00046">
    <property type="entry name" value="DAGKc"/>
    <property type="match status" value="1"/>
</dbReference>
<organism evidence="6 7">
    <name type="scientific">Constantimarinum furrinae</name>
    <dbReference type="NCBI Taxonomy" id="2562285"/>
    <lineage>
        <taxon>Bacteria</taxon>
        <taxon>Pseudomonadati</taxon>
        <taxon>Bacteroidota</taxon>
        <taxon>Flavobacteriia</taxon>
        <taxon>Flavobacteriales</taxon>
        <taxon>Flavobacteriaceae</taxon>
        <taxon>Altibacter/Constantimarinum group</taxon>
        <taxon>Constantimarinum</taxon>
    </lineage>
</organism>
<evidence type="ECO:0000256" key="4">
    <source>
        <dbReference type="ARBA" id="ARBA00022840"/>
    </source>
</evidence>
<dbReference type="Pfam" id="PF00781">
    <property type="entry name" value="DAGK_cat"/>
    <property type="match status" value="1"/>
</dbReference>
<keyword evidence="7" id="KW-1185">Reference proteome</keyword>
<gene>
    <name evidence="6" type="ORF">ALE3EI_1931</name>
</gene>